<protein>
    <recommendedName>
        <fullName evidence="7">Fe2OG dioxygenase domain-containing protein</fullName>
    </recommendedName>
</protein>
<keyword evidence="4 5" id="KW-0408">Iron</keyword>
<sequence>MSDEVTIGGFGGSLRVDNVQALAGRVSSEIPERYVRPERKEEDAVDVNGHDVSEIYSIPIIDFSRLANPVSSKEETAKLHSACEDWGFFQLVNHGVPEEIINRMKQNTEEFFKLPLEEKEAFAQLPGQIEGYGQAFVQSEEQKLDWGDILFLGTLPPSVRQMRFWPTNPTSFRETIHEYAIELKKVSDLLLQKMSQNLGLEPEKLYDLFNDGIQAIRFNYYPPCPSPEKVLGLSPHSDAVGLTLLLQVNEQQGLQIRRKGGWLPVKALPQAFIVNIGDIVEILTNGRYKSIEHRAVVSNEKERLSVAGFLSLRIGRMVEPIPELVKEEGLLYRSITFEEYVADLFKRVQADSRRSQASEKHFFPPAPSASGRRLPRRPPPDPPPNQTWVRPTSQIRARVPPGLIDPHQSCDQRRPAGRTNPRPVMSATRADHADCTNPRHCD</sequence>
<dbReference type="InterPro" id="IPR005123">
    <property type="entry name" value="Oxoglu/Fe-dep_dioxygenase_dom"/>
</dbReference>
<dbReference type="InterPro" id="IPR044861">
    <property type="entry name" value="IPNS-like_FE2OG_OXY"/>
</dbReference>
<comment type="similarity">
    <text evidence="1 5">Belongs to the iron/ascorbate-dependent oxidoreductase family.</text>
</comment>
<evidence type="ECO:0000256" key="5">
    <source>
        <dbReference type="RuleBase" id="RU003682"/>
    </source>
</evidence>
<keyword evidence="9" id="KW-1185">Reference proteome</keyword>
<evidence type="ECO:0000256" key="2">
    <source>
        <dbReference type="ARBA" id="ARBA00022723"/>
    </source>
</evidence>
<dbReference type="InterPro" id="IPR050295">
    <property type="entry name" value="Plant_2OG-oxidoreductases"/>
</dbReference>
<feature type="compositionally biased region" description="Polar residues" evidence="6">
    <location>
        <begin position="386"/>
        <end position="395"/>
    </location>
</feature>
<accession>A0A835PUL3</accession>
<evidence type="ECO:0000313" key="8">
    <source>
        <dbReference type="EMBL" id="KAG0460686.1"/>
    </source>
</evidence>
<dbReference type="PROSITE" id="PS51471">
    <property type="entry name" value="FE2OG_OXY"/>
    <property type="match status" value="1"/>
</dbReference>
<organism evidence="8 9">
    <name type="scientific">Vanilla planifolia</name>
    <name type="common">Vanilla</name>
    <dbReference type="NCBI Taxonomy" id="51239"/>
    <lineage>
        <taxon>Eukaryota</taxon>
        <taxon>Viridiplantae</taxon>
        <taxon>Streptophyta</taxon>
        <taxon>Embryophyta</taxon>
        <taxon>Tracheophyta</taxon>
        <taxon>Spermatophyta</taxon>
        <taxon>Magnoliopsida</taxon>
        <taxon>Liliopsida</taxon>
        <taxon>Asparagales</taxon>
        <taxon>Orchidaceae</taxon>
        <taxon>Vanilloideae</taxon>
        <taxon>Vanilleae</taxon>
        <taxon>Vanilla</taxon>
    </lineage>
</organism>
<dbReference type="FunFam" id="2.60.120.330:FF:000001">
    <property type="entry name" value="Protein SRG1"/>
    <property type="match status" value="1"/>
</dbReference>
<reference evidence="8 9" key="1">
    <citation type="journal article" date="2020" name="Nat. Food">
        <title>A phased Vanilla planifolia genome enables genetic improvement of flavour and production.</title>
        <authorList>
            <person name="Hasing T."/>
            <person name="Tang H."/>
            <person name="Brym M."/>
            <person name="Khazi F."/>
            <person name="Huang T."/>
            <person name="Chambers A.H."/>
        </authorList>
    </citation>
    <scope>NUCLEOTIDE SEQUENCE [LARGE SCALE GENOMIC DNA]</scope>
    <source>
        <tissue evidence="8">Leaf</tissue>
    </source>
</reference>
<dbReference type="Proteomes" id="UP000636800">
    <property type="component" value="Chromosome 11"/>
</dbReference>
<dbReference type="OrthoDB" id="7042322at2759"/>
<dbReference type="EMBL" id="JADCNL010000011">
    <property type="protein sequence ID" value="KAG0460686.1"/>
    <property type="molecule type" value="Genomic_DNA"/>
</dbReference>
<keyword evidence="2 5" id="KW-0479">Metal-binding</keyword>
<dbReference type="PANTHER" id="PTHR47991">
    <property type="entry name" value="OXOGLUTARATE/IRON-DEPENDENT DIOXYGENASE"/>
    <property type="match status" value="1"/>
</dbReference>
<dbReference type="Pfam" id="PF14226">
    <property type="entry name" value="DIOX_N"/>
    <property type="match status" value="1"/>
</dbReference>
<dbReference type="Gene3D" id="2.60.120.330">
    <property type="entry name" value="B-lactam Antibiotic, Isopenicillin N Synthase, Chain"/>
    <property type="match status" value="1"/>
</dbReference>
<gene>
    <name evidence="8" type="ORF">HPP92_020983</name>
</gene>
<evidence type="ECO:0000256" key="4">
    <source>
        <dbReference type="ARBA" id="ARBA00023004"/>
    </source>
</evidence>
<dbReference type="Pfam" id="PF03171">
    <property type="entry name" value="2OG-FeII_Oxy"/>
    <property type="match status" value="1"/>
</dbReference>
<feature type="region of interest" description="Disordered" evidence="6">
    <location>
        <begin position="355"/>
        <end position="442"/>
    </location>
</feature>
<comment type="caution">
    <text evidence="8">The sequence shown here is derived from an EMBL/GenBank/DDBJ whole genome shotgun (WGS) entry which is preliminary data.</text>
</comment>
<evidence type="ECO:0000313" key="9">
    <source>
        <dbReference type="Proteomes" id="UP000636800"/>
    </source>
</evidence>
<evidence type="ECO:0000256" key="1">
    <source>
        <dbReference type="ARBA" id="ARBA00008056"/>
    </source>
</evidence>
<evidence type="ECO:0000259" key="7">
    <source>
        <dbReference type="PROSITE" id="PS51471"/>
    </source>
</evidence>
<dbReference type="InterPro" id="IPR027443">
    <property type="entry name" value="IPNS-like_sf"/>
</dbReference>
<dbReference type="GO" id="GO:0016491">
    <property type="term" value="F:oxidoreductase activity"/>
    <property type="evidence" value="ECO:0007669"/>
    <property type="project" value="UniProtKB-KW"/>
</dbReference>
<feature type="domain" description="Fe2OG dioxygenase" evidence="7">
    <location>
        <begin position="212"/>
        <end position="312"/>
    </location>
</feature>
<feature type="compositionally biased region" description="Basic and acidic residues" evidence="6">
    <location>
        <begin position="429"/>
        <end position="442"/>
    </location>
</feature>
<evidence type="ECO:0000256" key="6">
    <source>
        <dbReference type="SAM" id="MobiDB-lite"/>
    </source>
</evidence>
<name>A0A835PUL3_VANPL</name>
<proteinExistence type="inferred from homology"/>
<dbReference type="InterPro" id="IPR026992">
    <property type="entry name" value="DIOX_N"/>
</dbReference>
<dbReference type="GO" id="GO:0046872">
    <property type="term" value="F:metal ion binding"/>
    <property type="evidence" value="ECO:0007669"/>
    <property type="project" value="UniProtKB-KW"/>
</dbReference>
<evidence type="ECO:0000256" key="3">
    <source>
        <dbReference type="ARBA" id="ARBA00023002"/>
    </source>
</evidence>
<dbReference type="SUPFAM" id="SSF51197">
    <property type="entry name" value="Clavaminate synthase-like"/>
    <property type="match status" value="1"/>
</dbReference>
<keyword evidence="3 5" id="KW-0560">Oxidoreductase</keyword>
<dbReference type="AlphaFoldDB" id="A0A835PUL3"/>